<name>A0A1D7QJE6_9SPHI</name>
<reference evidence="2 3" key="1">
    <citation type="submission" date="2016-08" db="EMBL/GenBank/DDBJ databases">
        <authorList>
            <person name="Seilhamer J.J."/>
        </authorList>
    </citation>
    <scope>NUCLEOTIDE SEQUENCE [LARGE SCALE GENOMIC DNA]</scope>
    <source>
        <strain evidence="2 3">DX4</strain>
    </source>
</reference>
<dbReference type="AlphaFoldDB" id="A0A1D7QJE6"/>
<evidence type="ECO:0000313" key="3">
    <source>
        <dbReference type="Proteomes" id="UP000094313"/>
    </source>
</evidence>
<dbReference type="Gene3D" id="2.60.120.10">
    <property type="entry name" value="Jelly Rolls"/>
    <property type="match status" value="1"/>
</dbReference>
<dbReference type="OrthoDB" id="9152304at2"/>
<dbReference type="PROSITE" id="PS50042">
    <property type="entry name" value="CNMP_BINDING_3"/>
    <property type="match status" value="1"/>
</dbReference>
<dbReference type="KEGG" id="psty:BFS30_17435"/>
<dbReference type="RefSeq" id="WP_069380462.1">
    <property type="nucleotide sequence ID" value="NZ_CP017141.1"/>
</dbReference>
<keyword evidence="3" id="KW-1185">Reference proteome</keyword>
<feature type="domain" description="Cyclic nucleotide-binding" evidence="1">
    <location>
        <begin position="16"/>
        <end position="115"/>
    </location>
</feature>
<dbReference type="Pfam" id="PF00027">
    <property type="entry name" value="cNMP_binding"/>
    <property type="match status" value="1"/>
</dbReference>
<proteinExistence type="predicted"/>
<evidence type="ECO:0000313" key="2">
    <source>
        <dbReference type="EMBL" id="AOM78798.1"/>
    </source>
</evidence>
<dbReference type="Proteomes" id="UP000094313">
    <property type="component" value="Chromosome"/>
</dbReference>
<accession>A0A1D7QJE6</accession>
<dbReference type="EMBL" id="CP017141">
    <property type="protein sequence ID" value="AOM78798.1"/>
    <property type="molecule type" value="Genomic_DNA"/>
</dbReference>
<dbReference type="InterPro" id="IPR000595">
    <property type="entry name" value="cNMP-bd_dom"/>
</dbReference>
<dbReference type="CDD" id="cd00038">
    <property type="entry name" value="CAP_ED"/>
    <property type="match status" value="1"/>
</dbReference>
<dbReference type="InterPro" id="IPR018490">
    <property type="entry name" value="cNMP-bd_dom_sf"/>
</dbReference>
<organism evidence="2 3">
    <name type="scientific">Pedobacter steynii</name>
    <dbReference type="NCBI Taxonomy" id="430522"/>
    <lineage>
        <taxon>Bacteria</taxon>
        <taxon>Pseudomonadati</taxon>
        <taxon>Bacteroidota</taxon>
        <taxon>Sphingobacteriia</taxon>
        <taxon>Sphingobacteriales</taxon>
        <taxon>Sphingobacteriaceae</taxon>
        <taxon>Pedobacter</taxon>
    </lineage>
</organism>
<dbReference type="SUPFAM" id="SSF51206">
    <property type="entry name" value="cAMP-binding domain-like"/>
    <property type="match status" value="1"/>
</dbReference>
<dbReference type="InterPro" id="IPR014710">
    <property type="entry name" value="RmlC-like_jellyroll"/>
</dbReference>
<evidence type="ECO:0000259" key="1">
    <source>
        <dbReference type="PROSITE" id="PS50042"/>
    </source>
</evidence>
<sequence length="195" mass="23050">MNHDLLLASIAKHIQLDEEETVHFLSYIQTKKVRKKQYLLLEGEVNRFAMFVISGCLRSYHLDENGFQYIQQFAPEGWWMGEMYSLITQEPGHLYIDALFDSELLLISKTNLEKLYKEIPKFNYYFRILAEKSLVSYQTRAMENLRLTARERYEKFCLRYPSLVDCLSQKQVAAYIGVTPEFLSKMLHADQELKP</sequence>
<gene>
    <name evidence="2" type="ORF">BFS30_17435</name>
</gene>
<protein>
    <recommendedName>
        <fullName evidence="1">Cyclic nucleotide-binding domain-containing protein</fullName>
    </recommendedName>
</protein>